<keyword evidence="1" id="KW-0479">Metal-binding</keyword>
<proteinExistence type="predicted"/>
<dbReference type="Gene3D" id="4.10.60.10">
    <property type="entry name" value="Zinc finger, CCHC-type"/>
    <property type="match status" value="1"/>
</dbReference>
<evidence type="ECO:0000259" key="3">
    <source>
        <dbReference type="PROSITE" id="PS50158"/>
    </source>
</evidence>
<dbReference type="EMBL" id="OZ034820">
    <property type="protein sequence ID" value="CAL1402241.1"/>
    <property type="molecule type" value="Genomic_DNA"/>
</dbReference>
<dbReference type="SMART" id="SM00343">
    <property type="entry name" value="ZnF_C2HC"/>
    <property type="match status" value="1"/>
</dbReference>
<reference evidence="4 5" key="1">
    <citation type="submission" date="2024-04" db="EMBL/GenBank/DDBJ databases">
        <authorList>
            <person name="Fracassetti M."/>
        </authorList>
    </citation>
    <scope>NUCLEOTIDE SEQUENCE [LARGE SCALE GENOMIC DNA]</scope>
</reference>
<evidence type="ECO:0000313" key="5">
    <source>
        <dbReference type="Proteomes" id="UP001497516"/>
    </source>
</evidence>
<evidence type="ECO:0000313" key="4">
    <source>
        <dbReference type="EMBL" id="CAL1402241.1"/>
    </source>
</evidence>
<dbReference type="PROSITE" id="PS50158">
    <property type="entry name" value="ZF_CCHC"/>
    <property type="match status" value="1"/>
</dbReference>
<dbReference type="PANTHER" id="PTHR31286">
    <property type="entry name" value="GLYCINE-RICH CELL WALL STRUCTURAL PROTEIN 1.8-LIKE"/>
    <property type="match status" value="1"/>
</dbReference>
<dbReference type="GO" id="GO:0008270">
    <property type="term" value="F:zinc ion binding"/>
    <property type="evidence" value="ECO:0007669"/>
    <property type="project" value="UniProtKB-KW"/>
</dbReference>
<accession>A0AAV2FV74</accession>
<feature type="region of interest" description="Disordered" evidence="2">
    <location>
        <begin position="56"/>
        <end position="78"/>
    </location>
</feature>
<keyword evidence="1" id="KW-0863">Zinc-finger</keyword>
<evidence type="ECO:0000256" key="1">
    <source>
        <dbReference type="PROSITE-ProRule" id="PRU00047"/>
    </source>
</evidence>
<sequence length="78" mass="8549">MIVWVQLPALKIHFYHKEKVEYENLPEVCFNCGKIGHARNACPKLQPVAVLALTATRGTPPPQHTTSATGSASPVIDR</sequence>
<feature type="domain" description="CCHC-type" evidence="3">
    <location>
        <begin position="29"/>
        <end position="44"/>
    </location>
</feature>
<dbReference type="Pfam" id="PF14392">
    <property type="entry name" value="zf-CCHC_4"/>
    <property type="match status" value="1"/>
</dbReference>
<dbReference type="Proteomes" id="UP001497516">
    <property type="component" value="Chromosome 7"/>
</dbReference>
<dbReference type="InterPro" id="IPR025836">
    <property type="entry name" value="Zn_knuckle_CX2CX4HX4C"/>
</dbReference>
<dbReference type="GO" id="GO:0003676">
    <property type="term" value="F:nucleic acid binding"/>
    <property type="evidence" value="ECO:0007669"/>
    <property type="project" value="InterPro"/>
</dbReference>
<protein>
    <recommendedName>
        <fullName evidence="3">CCHC-type domain-containing protein</fullName>
    </recommendedName>
</protein>
<dbReference type="InterPro" id="IPR001878">
    <property type="entry name" value="Znf_CCHC"/>
</dbReference>
<keyword evidence="5" id="KW-1185">Reference proteome</keyword>
<keyword evidence="1" id="KW-0862">Zinc</keyword>
<dbReference type="InterPro" id="IPR040256">
    <property type="entry name" value="At4g02000-like"/>
</dbReference>
<gene>
    <name evidence="4" type="ORF">LTRI10_LOCUS42254</name>
</gene>
<evidence type="ECO:0000256" key="2">
    <source>
        <dbReference type="SAM" id="MobiDB-lite"/>
    </source>
</evidence>
<dbReference type="PANTHER" id="PTHR31286:SF99">
    <property type="entry name" value="DUF4283 DOMAIN-CONTAINING PROTEIN"/>
    <property type="match status" value="1"/>
</dbReference>
<dbReference type="InterPro" id="IPR036875">
    <property type="entry name" value="Znf_CCHC_sf"/>
</dbReference>
<organism evidence="4 5">
    <name type="scientific">Linum trigynum</name>
    <dbReference type="NCBI Taxonomy" id="586398"/>
    <lineage>
        <taxon>Eukaryota</taxon>
        <taxon>Viridiplantae</taxon>
        <taxon>Streptophyta</taxon>
        <taxon>Embryophyta</taxon>
        <taxon>Tracheophyta</taxon>
        <taxon>Spermatophyta</taxon>
        <taxon>Magnoliopsida</taxon>
        <taxon>eudicotyledons</taxon>
        <taxon>Gunneridae</taxon>
        <taxon>Pentapetalae</taxon>
        <taxon>rosids</taxon>
        <taxon>fabids</taxon>
        <taxon>Malpighiales</taxon>
        <taxon>Linaceae</taxon>
        <taxon>Linum</taxon>
    </lineage>
</organism>
<dbReference type="AlphaFoldDB" id="A0AAV2FV74"/>
<name>A0AAV2FV74_9ROSI</name>
<dbReference type="SUPFAM" id="SSF57756">
    <property type="entry name" value="Retrovirus zinc finger-like domains"/>
    <property type="match status" value="1"/>
</dbReference>